<feature type="non-terminal residue" evidence="2">
    <location>
        <position position="64"/>
    </location>
</feature>
<feature type="transmembrane region" description="Helical" evidence="1">
    <location>
        <begin position="45"/>
        <end position="62"/>
    </location>
</feature>
<comment type="caution">
    <text evidence="2">The sequence shown here is derived from an EMBL/GenBank/DDBJ whole genome shotgun (WGS) entry which is preliminary data.</text>
</comment>
<keyword evidence="1" id="KW-0812">Transmembrane</keyword>
<protein>
    <submittedName>
        <fullName evidence="2">Sulfite exporter TauE/SafE family protein</fullName>
    </submittedName>
</protein>
<sequence>MTALILALVAGAVVGLALGGLGGGGSVLAVPALTYLIGMSPAEAITASLIIVALTSITALTGHA</sequence>
<dbReference type="EMBL" id="JAAGMN010004017">
    <property type="protein sequence ID" value="NEE12378.1"/>
    <property type="molecule type" value="Genomic_DNA"/>
</dbReference>
<gene>
    <name evidence="2" type="ORF">G3M58_38725</name>
</gene>
<reference evidence="2" key="1">
    <citation type="submission" date="2020-01" db="EMBL/GenBank/DDBJ databases">
        <title>Insect and environment-associated Actinomycetes.</title>
        <authorList>
            <person name="Currrie C."/>
            <person name="Chevrette M."/>
            <person name="Carlson C."/>
            <person name="Stubbendieck R."/>
            <person name="Wendt-Pienkowski E."/>
        </authorList>
    </citation>
    <scope>NUCLEOTIDE SEQUENCE</scope>
    <source>
        <strain evidence="2">SID7499</strain>
    </source>
</reference>
<evidence type="ECO:0000313" key="2">
    <source>
        <dbReference type="EMBL" id="NEE12378.1"/>
    </source>
</evidence>
<accession>A0A6G3X3J2</accession>
<keyword evidence="1" id="KW-0472">Membrane</keyword>
<proteinExistence type="predicted"/>
<organism evidence="2">
    <name type="scientific">Streptomyces sp. SID7499</name>
    <dbReference type="NCBI Taxonomy" id="2706086"/>
    <lineage>
        <taxon>Bacteria</taxon>
        <taxon>Bacillati</taxon>
        <taxon>Actinomycetota</taxon>
        <taxon>Actinomycetes</taxon>
        <taxon>Kitasatosporales</taxon>
        <taxon>Streptomycetaceae</taxon>
        <taxon>Streptomyces</taxon>
    </lineage>
</organism>
<dbReference type="AlphaFoldDB" id="A0A6G3X3J2"/>
<name>A0A6G3X3J2_9ACTN</name>
<evidence type="ECO:0000256" key="1">
    <source>
        <dbReference type="SAM" id="Phobius"/>
    </source>
</evidence>
<keyword evidence="1" id="KW-1133">Transmembrane helix</keyword>